<evidence type="ECO:0000256" key="3">
    <source>
        <dbReference type="RuleBase" id="RU000363"/>
    </source>
</evidence>
<accession>A0A0R0A5E8</accession>
<dbReference type="PRINTS" id="PR00080">
    <property type="entry name" value="SDRFAMILY"/>
</dbReference>
<dbReference type="SUPFAM" id="SSF51735">
    <property type="entry name" value="NAD(P)-binding Rossmann-fold domains"/>
    <property type="match status" value="1"/>
</dbReference>
<dbReference type="Gene3D" id="3.40.50.720">
    <property type="entry name" value="NAD(P)-binding Rossmann-like Domain"/>
    <property type="match status" value="1"/>
</dbReference>
<name>A0A0R0A5E8_9GAMM</name>
<gene>
    <name evidence="4" type="ORF">ARC78_13560</name>
</gene>
<evidence type="ECO:0000256" key="1">
    <source>
        <dbReference type="ARBA" id="ARBA00006484"/>
    </source>
</evidence>
<dbReference type="AlphaFoldDB" id="A0A0R0A5E8"/>
<protein>
    <submittedName>
        <fullName evidence="4">Short-chain dehydrogenase</fullName>
    </submittedName>
</protein>
<dbReference type="InterPro" id="IPR036291">
    <property type="entry name" value="NAD(P)-bd_dom_sf"/>
</dbReference>
<reference evidence="4 5" key="1">
    <citation type="submission" date="2015-10" db="EMBL/GenBank/DDBJ databases">
        <title>Genome sequencing and analysis of members of genus Stenotrophomonas.</title>
        <authorList>
            <person name="Patil P.P."/>
            <person name="Midha S."/>
            <person name="Patil P.B."/>
        </authorList>
    </citation>
    <scope>NUCLEOTIDE SEQUENCE [LARGE SCALE GENOMIC DNA]</scope>
    <source>
        <strain evidence="4 5">JCM 9942</strain>
    </source>
</reference>
<evidence type="ECO:0000256" key="2">
    <source>
        <dbReference type="ARBA" id="ARBA00023002"/>
    </source>
</evidence>
<dbReference type="GO" id="GO:0016491">
    <property type="term" value="F:oxidoreductase activity"/>
    <property type="evidence" value="ECO:0007669"/>
    <property type="project" value="UniProtKB-KW"/>
</dbReference>
<evidence type="ECO:0000313" key="5">
    <source>
        <dbReference type="Proteomes" id="UP000050836"/>
    </source>
</evidence>
<sequence length="309" mass="33084">MGKLAGKIVVVTGSVSVIPGFDSIGSATVREALAEGADGVVISDINDEQGEAFAKSLNEEYGEGHALYVHTDVTDPKDVEKLFEITEKTYGRVDAIMANAGVATAEDFDKDPEEVLKSKKFIQSVNEDGVFNTALYGSRLMMKHGTKGSIVLVSSIHGVAGRPKVVNTETGEVLIERFNLVQYTMGKHGVVGLSKALALQFAEYGIRVNTVNPGYIMTPLFQAAVTTDKEKLSHEKSLETDAFDFTQLAALHPLCNDPVKDADIVPRGKFGGRMGVPAEIAKPAVFLMSDESSFMTGQKLVVDGGYTAC</sequence>
<dbReference type="FunFam" id="3.40.50.720:FF:000084">
    <property type="entry name" value="Short-chain dehydrogenase reductase"/>
    <property type="match status" value="1"/>
</dbReference>
<comment type="similarity">
    <text evidence="1 3">Belongs to the short-chain dehydrogenases/reductases (SDR) family.</text>
</comment>
<keyword evidence="5" id="KW-1185">Reference proteome</keyword>
<dbReference type="PANTHER" id="PTHR43180:SF33">
    <property type="entry name" value="15-HYDROXYPROSTAGLANDIN DEHYDROGENASE [NAD(+)]-LIKE"/>
    <property type="match status" value="1"/>
</dbReference>
<dbReference type="OrthoDB" id="9787298at2"/>
<dbReference type="InterPro" id="IPR002347">
    <property type="entry name" value="SDR_fam"/>
</dbReference>
<dbReference type="Proteomes" id="UP000050836">
    <property type="component" value="Unassembled WGS sequence"/>
</dbReference>
<dbReference type="Pfam" id="PF00106">
    <property type="entry name" value="adh_short"/>
    <property type="match status" value="1"/>
</dbReference>
<dbReference type="PANTHER" id="PTHR43180">
    <property type="entry name" value="3-OXOACYL-(ACYL-CARRIER-PROTEIN) REDUCTASE (AFU_ORTHOLOGUE AFUA_6G11210)"/>
    <property type="match status" value="1"/>
</dbReference>
<evidence type="ECO:0000313" key="4">
    <source>
        <dbReference type="EMBL" id="KRG39881.1"/>
    </source>
</evidence>
<dbReference type="Pfam" id="PF13561">
    <property type="entry name" value="adh_short_C2"/>
    <property type="match status" value="1"/>
</dbReference>
<keyword evidence="2" id="KW-0560">Oxidoreductase</keyword>
<dbReference type="PRINTS" id="PR00081">
    <property type="entry name" value="GDHRDH"/>
</dbReference>
<dbReference type="EMBL" id="LLXS01000041">
    <property type="protein sequence ID" value="KRG39881.1"/>
    <property type="molecule type" value="Genomic_DNA"/>
</dbReference>
<comment type="caution">
    <text evidence="4">The sequence shown here is derived from an EMBL/GenBank/DDBJ whole genome shotgun (WGS) entry which is preliminary data.</text>
</comment>
<organism evidence="4 5">
    <name type="scientific">Stenotrophomonas pictorum JCM 9942</name>
    <dbReference type="NCBI Taxonomy" id="1236960"/>
    <lineage>
        <taxon>Bacteria</taxon>
        <taxon>Pseudomonadati</taxon>
        <taxon>Pseudomonadota</taxon>
        <taxon>Gammaproteobacteria</taxon>
        <taxon>Lysobacterales</taxon>
        <taxon>Lysobacteraceae</taxon>
        <taxon>Stenotrophomonas</taxon>
    </lineage>
</organism>
<proteinExistence type="inferred from homology"/>